<gene>
    <name evidence="1" type="ORF">DYB28_015877</name>
</gene>
<organism evidence="1 2">
    <name type="scientific">Aphanomyces astaci</name>
    <name type="common">Crayfish plague agent</name>
    <dbReference type="NCBI Taxonomy" id="112090"/>
    <lineage>
        <taxon>Eukaryota</taxon>
        <taxon>Sar</taxon>
        <taxon>Stramenopiles</taxon>
        <taxon>Oomycota</taxon>
        <taxon>Saprolegniomycetes</taxon>
        <taxon>Saprolegniales</taxon>
        <taxon>Verrucalvaceae</taxon>
        <taxon>Aphanomyces</taxon>
    </lineage>
</organism>
<sequence>NKNIHTSNDTLETIDYNHMAEFTKLANAYIVELTQDSATCAHRQEHHINPKAQVHDTDRTLTYNADDVVNVQITQVDAAEHLESMASQYAAHEGAVASDRTKNSEMAGRNKLLHHPSFDTGVRHIMDNNMEWKSIGEPEAMKLAKHL</sequence>
<evidence type="ECO:0008006" key="3">
    <source>
        <dbReference type="Google" id="ProtNLM"/>
    </source>
</evidence>
<proteinExistence type="predicted"/>
<evidence type="ECO:0000313" key="1">
    <source>
        <dbReference type="EMBL" id="RLO08261.1"/>
    </source>
</evidence>
<comment type="caution">
    <text evidence="1">The sequence shown here is derived from an EMBL/GenBank/DDBJ whole genome shotgun (WGS) entry which is preliminary data.</text>
</comment>
<dbReference type="Proteomes" id="UP000275652">
    <property type="component" value="Unassembled WGS sequence"/>
</dbReference>
<dbReference type="EMBL" id="QUTI01021977">
    <property type="protein sequence ID" value="RLO08261.1"/>
    <property type="molecule type" value="Genomic_DNA"/>
</dbReference>
<feature type="non-terminal residue" evidence="1">
    <location>
        <position position="147"/>
    </location>
</feature>
<reference evidence="1 2" key="1">
    <citation type="journal article" date="2018" name="J. Invertebr. Pathol.">
        <title>New genotyping method for the causative agent of crayfish plague (Aphanomyces astaci) based on whole genome data.</title>
        <authorList>
            <person name="Minardi D."/>
            <person name="Studholme D.J."/>
            <person name="van der Giezen M."/>
            <person name="Pretto T."/>
            <person name="Oidtmann B."/>
        </authorList>
    </citation>
    <scope>NUCLEOTIDE SEQUENCE [LARGE SCALE GENOMIC DNA]</scope>
    <source>
        <strain evidence="1 2">KB13</strain>
    </source>
</reference>
<protein>
    <recommendedName>
        <fullName evidence="3">Peptidase M28 domain-containing protein</fullName>
    </recommendedName>
</protein>
<feature type="non-terminal residue" evidence="1">
    <location>
        <position position="1"/>
    </location>
</feature>
<name>A0A9X8HBU0_APHAT</name>
<accession>A0A9X8HBU0</accession>
<evidence type="ECO:0000313" key="2">
    <source>
        <dbReference type="Proteomes" id="UP000275652"/>
    </source>
</evidence>
<dbReference type="AlphaFoldDB" id="A0A9X8HBU0"/>